<dbReference type="GO" id="GO:0050308">
    <property type="term" value="F:sugar-phosphatase activity"/>
    <property type="evidence" value="ECO:0007669"/>
    <property type="project" value="TreeGrafter"/>
</dbReference>
<dbReference type="InterPro" id="IPR023214">
    <property type="entry name" value="HAD_sf"/>
</dbReference>
<keyword evidence="2" id="KW-1185">Reference proteome</keyword>
<dbReference type="InterPro" id="IPR036412">
    <property type="entry name" value="HAD-like_sf"/>
</dbReference>
<dbReference type="SFLD" id="SFLDS00003">
    <property type="entry name" value="Haloacid_Dehalogenase"/>
    <property type="match status" value="1"/>
</dbReference>
<dbReference type="PANTHER" id="PTHR43481:SF4">
    <property type="entry name" value="GLYCEROL-1-PHOSPHATE PHOSPHOHYDROLASE 1-RELATED"/>
    <property type="match status" value="1"/>
</dbReference>
<dbReference type="InterPro" id="IPR023198">
    <property type="entry name" value="PGP-like_dom2"/>
</dbReference>
<evidence type="ECO:0000313" key="1">
    <source>
        <dbReference type="EMBL" id="GAL86255.1"/>
    </source>
</evidence>
<dbReference type="PANTHER" id="PTHR43481">
    <property type="entry name" value="FRUCTOSE-1-PHOSPHATE PHOSPHATASE"/>
    <property type="match status" value="1"/>
</dbReference>
<accession>A0A098LH45</accession>
<dbReference type="Gene3D" id="1.10.150.240">
    <property type="entry name" value="Putative phosphatase, domain 2"/>
    <property type="match status" value="1"/>
</dbReference>
<dbReference type="SFLD" id="SFLDG01129">
    <property type="entry name" value="C1.5:_HAD__Beta-PGM__Phosphata"/>
    <property type="match status" value="1"/>
</dbReference>
<dbReference type="InterPro" id="IPR041492">
    <property type="entry name" value="HAD_2"/>
</dbReference>
<dbReference type="InterPro" id="IPR006439">
    <property type="entry name" value="HAD-SF_hydro_IA"/>
</dbReference>
<gene>
    <name evidence="1" type="ORF">MYP_3484</name>
</gene>
<dbReference type="OrthoDB" id="9797743at2"/>
<reference evidence="1 2" key="1">
    <citation type="submission" date="2014-09" db="EMBL/GenBank/DDBJ databases">
        <title>Sporocytophaga myxococcoides PG-01 genome sequencing.</title>
        <authorList>
            <person name="Liu L."/>
            <person name="Gao P.J."/>
            <person name="Chen G.J."/>
            <person name="Wang L.S."/>
        </authorList>
    </citation>
    <scope>NUCLEOTIDE SEQUENCE [LARGE SCALE GENOMIC DNA]</scope>
    <source>
        <strain evidence="1 2">PG-01</strain>
    </source>
</reference>
<dbReference type="NCBIfam" id="TIGR01509">
    <property type="entry name" value="HAD-SF-IA-v3"/>
    <property type="match status" value="1"/>
</dbReference>
<dbReference type="InterPro" id="IPR051806">
    <property type="entry name" value="HAD-like_SPP"/>
</dbReference>
<dbReference type="STRING" id="153721.MYP_3484"/>
<sequence>MIEIPIASNTKGLIFDIDGTLVDTMYLHYKASQIACNEYGFDFPLDFFKAYAGVPTLTVFELLMKHLGLDFNGREIGQKKENLYLELVHEVKPLQPVYDIVLKYEGKLPIALGTGATREIAMMTLKAAGILDKFEHIVTCEDVKNPKPAPDTFLQCASLIGIEPQFCQVFEDGDAGIKAALEGGMMATDIRQYVDVNIQL</sequence>
<organism evidence="1 2">
    <name type="scientific">Sporocytophaga myxococcoides</name>
    <dbReference type="NCBI Taxonomy" id="153721"/>
    <lineage>
        <taxon>Bacteria</taxon>
        <taxon>Pseudomonadati</taxon>
        <taxon>Bacteroidota</taxon>
        <taxon>Cytophagia</taxon>
        <taxon>Cytophagales</taxon>
        <taxon>Cytophagaceae</taxon>
        <taxon>Sporocytophaga</taxon>
    </lineage>
</organism>
<dbReference type="Proteomes" id="UP000030185">
    <property type="component" value="Unassembled WGS sequence"/>
</dbReference>
<proteinExistence type="predicted"/>
<protein>
    <submittedName>
        <fullName evidence="1">Phosphatase</fullName>
    </submittedName>
</protein>
<name>A0A098LH45_9BACT</name>
<dbReference type="Gene3D" id="3.40.50.1000">
    <property type="entry name" value="HAD superfamily/HAD-like"/>
    <property type="match status" value="1"/>
</dbReference>
<evidence type="ECO:0000313" key="2">
    <source>
        <dbReference type="Proteomes" id="UP000030185"/>
    </source>
</evidence>
<dbReference type="CDD" id="cd07505">
    <property type="entry name" value="HAD_BPGM-like"/>
    <property type="match status" value="1"/>
</dbReference>
<dbReference type="Pfam" id="PF13419">
    <property type="entry name" value="HAD_2"/>
    <property type="match status" value="1"/>
</dbReference>
<dbReference type="RefSeq" id="WP_045465853.1">
    <property type="nucleotide sequence ID" value="NZ_BBLT01000007.1"/>
</dbReference>
<dbReference type="EMBL" id="BBLT01000007">
    <property type="protein sequence ID" value="GAL86255.1"/>
    <property type="molecule type" value="Genomic_DNA"/>
</dbReference>
<dbReference type="eggNOG" id="COG0637">
    <property type="taxonomic scope" value="Bacteria"/>
</dbReference>
<dbReference type="SUPFAM" id="SSF56784">
    <property type="entry name" value="HAD-like"/>
    <property type="match status" value="1"/>
</dbReference>
<comment type="caution">
    <text evidence="1">The sequence shown here is derived from an EMBL/GenBank/DDBJ whole genome shotgun (WGS) entry which is preliminary data.</text>
</comment>
<dbReference type="AlphaFoldDB" id="A0A098LH45"/>